<feature type="compositionally biased region" description="Polar residues" evidence="3">
    <location>
        <begin position="272"/>
        <end position="281"/>
    </location>
</feature>
<evidence type="ECO:0000313" key="5">
    <source>
        <dbReference type="Proteomes" id="UP000515123"/>
    </source>
</evidence>
<evidence type="ECO:0000256" key="2">
    <source>
        <dbReference type="SAM" id="Coils"/>
    </source>
</evidence>
<organism evidence="5 6">
    <name type="scientific">Ananas comosus</name>
    <name type="common">Pineapple</name>
    <name type="synonym">Ananas ananas</name>
    <dbReference type="NCBI Taxonomy" id="4615"/>
    <lineage>
        <taxon>Eukaryota</taxon>
        <taxon>Viridiplantae</taxon>
        <taxon>Streptophyta</taxon>
        <taxon>Embryophyta</taxon>
        <taxon>Tracheophyta</taxon>
        <taxon>Spermatophyta</taxon>
        <taxon>Magnoliopsida</taxon>
        <taxon>Liliopsida</taxon>
        <taxon>Poales</taxon>
        <taxon>Bromeliaceae</taxon>
        <taxon>Bromelioideae</taxon>
        <taxon>Ananas</taxon>
    </lineage>
</organism>
<dbReference type="Pfam" id="PF03763">
    <property type="entry name" value="Remorin_C"/>
    <property type="match status" value="1"/>
</dbReference>
<feature type="coiled-coil region" evidence="2">
    <location>
        <begin position="425"/>
        <end position="478"/>
    </location>
</feature>
<feature type="region of interest" description="Disordered" evidence="3">
    <location>
        <begin position="1"/>
        <end position="78"/>
    </location>
</feature>
<evidence type="ECO:0000256" key="1">
    <source>
        <dbReference type="ARBA" id="ARBA00005711"/>
    </source>
</evidence>
<comment type="similarity">
    <text evidence="1">Belongs to the remorin family.</text>
</comment>
<reference evidence="6" key="2">
    <citation type="submission" date="2025-08" db="UniProtKB">
        <authorList>
            <consortium name="RefSeq"/>
        </authorList>
    </citation>
    <scope>IDENTIFICATION</scope>
    <source>
        <tissue evidence="6">Leaf</tissue>
    </source>
</reference>
<dbReference type="GeneID" id="109720799"/>
<gene>
    <name evidence="6" type="primary">LOC109720799</name>
</gene>
<dbReference type="PANTHER" id="PTHR31471">
    <property type="entry name" value="OS02G0116800 PROTEIN"/>
    <property type="match status" value="1"/>
</dbReference>
<feature type="compositionally biased region" description="Polar residues" evidence="3">
    <location>
        <begin position="14"/>
        <end position="25"/>
    </location>
</feature>
<keyword evidence="5" id="KW-1185">Reference proteome</keyword>
<dbReference type="InterPro" id="IPR005516">
    <property type="entry name" value="Remorin_C"/>
</dbReference>
<dbReference type="RefSeq" id="XP_020103705.1">
    <property type="nucleotide sequence ID" value="XM_020248116.1"/>
</dbReference>
<accession>A0A6P5GE96</accession>
<reference evidence="5" key="1">
    <citation type="journal article" date="2015" name="Nat. Genet.">
        <title>The pineapple genome and the evolution of CAM photosynthesis.</title>
        <authorList>
            <person name="Ming R."/>
            <person name="VanBuren R."/>
            <person name="Wai C.M."/>
            <person name="Tang H."/>
            <person name="Schatz M.C."/>
            <person name="Bowers J.E."/>
            <person name="Lyons E."/>
            <person name="Wang M.L."/>
            <person name="Chen J."/>
            <person name="Biggers E."/>
            <person name="Zhang J."/>
            <person name="Huang L."/>
            <person name="Zhang L."/>
            <person name="Miao W."/>
            <person name="Zhang J."/>
            <person name="Ye Z."/>
            <person name="Miao C."/>
            <person name="Lin Z."/>
            <person name="Wang H."/>
            <person name="Zhou H."/>
            <person name="Yim W.C."/>
            <person name="Priest H.D."/>
            <person name="Zheng C."/>
            <person name="Woodhouse M."/>
            <person name="Edger P.P."/>
            <person name="Guyot R."/>
            <person name="Guo H.B."/>
            <person name="Guo H."/>
            <person name="Zheng G."/>
            <person name="Singh R."/>
            <person name="Sharma A."/>
            <person name="Min X."/>
            <person name="Zheng Y."/>
            <person name="Lee H."/>
            <person name="Gurtowski J."/>
            <person name="Sedlazeck F.J."/>
            <person name="Harkess A."/>
            <person name="McKain M.R."/>
            <person name="Liao Z."/>
            <person name="Fang J."/>
            <person name="Liu J."/>
            <person name="Zhang X."/>
            <person name="Zhang Q."/>
            <person name="Hu W."/>
            <person name="Qin Y."/>
            <person name="Wang K."/>
            <person name="Chen L.Y."/>
            <person name="Shirley N."/>
            <person name="Lin Y.R."/>
            <person name="Liu L.Y."/>
            <person name="Hernandez A.G."/>
            <person name="Wright C.L."/>
            <person name="Bulone V."/>
            <person name="Tuskan G.A."/>
            <person name="Heath K."/>
            <person name="Zee F."/>
            <person name="Moore P.H."/>
            <person name="Sunkar R."/>
            <person name="Leebens-Mack J.H."/>
            <person name="Mockler T."/>
            <person name="Bennetzen J.L."/>
            <person name="Freeling M."/>
            <person name="Sankoff D."/>
            <person name="Paterson A.H."/>
            <person name="Zhu X."/>
            <person name="Yang X."/>
            <person name="Smith J.A."/>
            <person name="Cushman J.C."/>
            <person name="Paull R.E."/>
            <person name="Yu Q."/>
        </authorList>
    </citation>
    <scope>NUCLEOTIDE SEQUENCE [LARGE SCALE GENOMIC DNA]</scope>
    <source>
        <strain evidence="5">cv. F153</strain>
    </source>
</reference>
<dbReference type="OrthoDB" id="1900877at2759"/>
<feature type="region of interest" description="Disordered" evidence="3">
    <location>
        <begin position="254"/>
        <end position="341"/>
    </location>
</feature>
<dbReference type="AlphaFoldDB" id="A0A6P5GE96"/>
<proteinExistence type="inferred from homology"/>
<dbReference type="PANTHER" id="PTHR31471:SF49">
    <property type="entry name" value="REMORIN FAMILY PROTEIN"/>
    <property type="match status" value="1"/>
</dbReference>
<evidence type="ECO:0000256" key="3">
    <source>
        <dbReference type="SAM" id="MobiDB-lite"/>
    </source>
</evidence>
<dbReference type="Proteomes" id="UP000515123">
    <property type="component" value="Linkage group 14"/>
</dbReference>
<keyword evidence="2" id="KW-0175">Coiled coil</keyword>
<feature type="domain" description="Remorin C-terminal" evidence="4">
    <location>
        <begin position="390"/>
        <end position="494"/>
    </location>
</feature>
<protein>
    <submittedName>
        <fullName evidence="6">Uncharacterized protein LOC109720799 isoform X1</fullName>
    </submittedName>
</protein>
<sequence>MKLLGAHNRIRKAGSNSSRTSPSKNADTEYAQNGLLMNDTDEEDSSKGCKDSSALDDAANFEAPRTDLPQDYSKDSTTMDHHGEVQTISRIVSHQFQPNSSSAIHPIRNLEEDGSNANASNFEFHQVERTPQHLLAGGPFSRSASSKWNDAEKWIVSRQKMHVSKNNVVQIPENYQISSTAIRLAPESKVSDRMNCVIQAVDTKRIGDSYSASQNVLEKFSFVTHQSNYNSSGQTSFSPGNGSGGMLRNQIEVNQKASSAARRTHDEPTVARNVQSASTRDVGTEMTPIASHEPSRTTTPLGSMTPVRSPKSSTPSTPERGASANAENFRGKNSKNEMSERELRLKTRKEIAALGIQLGKMNIASWASKEELESSSQIAETIDSDHLTREFEARAEAWEEAENSKHTARYKREEVKIQAWETQQRAKYEAEMRKAEDQAERMRAIAAEKMAENLEIMKRRVEEKHAEAEARMNQQAAKAAHRVNQIRRTGRIPSSYKLCCSGRF</sequence>
<evidence type="ECO:0000313" key="6">
    <source>
        <dbReference type="RefSeq" id="XP_020103705.1"/>
    </source>
</evidence>
<name>A0A6P5GE96_ANACO</name>
<evidence type="ECO:0000259" key="4">
    <source>
        <dbReference type="Pfam" id="PF03763"/>
    </source>
</evidence>